<dbReference type="HOGENOM" id="CLU_099103_0_0_1"/>
<reference evidence="2 3" key="1">
    <citation type="submission" date="2014-04" db="EMBL/GenBank/DDBJ databases">
        <authorList>
            <consortium name="DOE Joint Genome Institute"/>
            <person name="Kuo A."/>
            <person name="Martino E."/>
            <person name="Perotto S."/>
            <person name="Kohler A."/>
            <person name="Nagy L.G."/>
            <person name="Floudas D."/>
            <person name="Copeland A."/>
            <person name="Barry K.W."/>
            <person name="Cichocki N."/>
            <person name="Veneault-Fourrey C."/>
            <person name="LaButti K."/>
            <person name="Lindquist E.A."/>
            <person name="Lipzen A."/>
            <person name="Lundell T."/>
            <person name="Morin E."/>
            <person name="Murat C."/>
            <person name="Sun H."/>
            <person name="Tunlid A."/>
            <person name="Henrissat B."/>
            <person name="Grigoriev I.V."/>
            <person name="Hibbett D.S."/>
            <person name="Martin F."/>
            <person name="Nordberg H.P."/>
            <person name="Cantor M.N."/>
            <person name="Hua S.X."/>
        </authorList>
    </citation>
    <scope>NUCLEOTIDE SEQUENCE [LARGE SCALE GENOMIC DNA]</scope>
    <source>
        <strain evidence="2 3">Zn</strain>
    </source>
</reference>
<dbReference type="InterPro" id="IPR004875">
    <property type="entry name" value="DDE_SF_endonuclease_dom"/>
</dbReference>
<name>A0A0C3G936_OIDMZ</name>
<dbReference type="Proteomes" id="UP000054321">
    <property type="component" value="Unassembled WGS sequence"/>
</dbReference>
<gene>
    <name evidence="2" type="ORF">OIDMADRAFT_62298</name>
</gene>
<dbReference type="STRING" id="913774.A0A0C3G936"/>
<protein>
    <recommendedName>
        <fullName evidence="1">DDE-1 domain-containing protein</fullName>
    </recommendedName>
</protein>
<keyword evidence="3" id="KW-1185">Reference proteome</keyword>
<evidence type="ECO:0000313" key="2">
    <source>
        <dbReference type="EMBL" id="KIM92720.1"/>
    </source>
</evidence>
<dbReference type="InParanoid" id="A0A0C3G936"/>
<reference evidence="3" key="2">
    <citation type="submission" date="2015-01" db="EMBL/GenBank/DDBJ databases">
        <title>Evolutionary Origins and Diversification of the Mycorrhizal Mutualists.</title>
        <authorList>
            <consortium name="DOE Joint Genome Institute"/>
            <consortium name="Mycorrhizal Genomics Consortium"/>
            <person name="Kohler A."/>
            <person name="Kuo A."/>
            <person name="Nagy L.G."/>
            <person name="Floudas D."/>
            <person name="Copeland A."/>
            <person name="Barry K.W."/>
            <person name="Cichocki N."/>
            <person name="Veneault-Fourrey C."/>
            <person name="LaButti K."/>
            <person name="Lindquist E.A."/>
            <person name="Lipzen A."/>
            <person name="Lundell T."/>
            <person name="Morin E."/>
            <person name="Murat C."/>
            <person name="Riley R."/>
            <person name="Ohm R."/>
            <person name="Sun H."/>
            <person name="Tunlid A."/>
            <person name="Henrissat B."/>
            <person name="Grigoriev I.V."/>
            <person name="Hibbett D.S."/>
            <person name="Martin F."/>
        </authorList>
    </citation>
    <scope>NUCLEOTIDE SEQUENCE [LARGE SCALE GENOMIC DNA]</scope>
    <source>
        <strain evidence="3">Zn</strain>
    </source>
</reference>
<accession>A0A0C3G936</accession>
<evidence type="ECO:0000259" key="1">
    <source>
        <dbReference type="Pfam" id="PF03184"/>
    </source>
</evidence>
<feature type="domain" description="DDE-1" evidence="1">
    <location>
        <begin position="2"/>
        <end position="103"/>
    </location>
</feature>
<dbReference type="Pfam" id="PF03184">
    <property type="entry name" value="DDE_1"/>
    <property type="match status" value="1"/>
</dbReference>
<proteinExistence type="predicted"/>
<evidence type="ECO:0000313" key="3">
    <source>
        <dbReference type="Proteomes" id="UP000054321"/>
    </source>
</evidence>
<dbReference type="OrthoDB" id="3853970at2759"/>
<organism evidence="2 3">
    <name type="scientific">Oidiodendron maius (strain Zn)</name>
    <dbReference type="NCBI Taxonomy" id="913774"/>
    <lineage>
        <taxon>Eukaryota</taxon>
        <taxon>Fungi</taxon>
        <taxon>Dikarya</taxon>
        <taxon>Ascomycota</taxon>
        <taxon>Pezizomycotina</taxon>
        <taxon>Leotiomycetes</taxon>
        <taxon>Leotiomycetes incertae sedis</taxon>
        <taxon>Myxotrichaceae</taxon>
        <taxon>Oidiodendron</taxon>
    </lineage>
</organism>
<dbReference type="GO" id="GO:0003676">
    <property type="term" value="F:nucleic acid binding"/>
    <property type="evidence" value="ECO:0007669"/>
    <property type="project" value="InterPro"/>
</dbReference>
<dbReference type="EMBL" id="KN832908">
    <property type="protein sequence ID" value="KIM92720.1"/>
    <property type="molecule type" value="Genomic_DNA"/>
</dbReference>
<sequence length="250" mass="29143">MLLLMDNFSAHEAAVELIRESNQPLKWTRIEWFPANTTSIFQPLDQGIIQNWKCYVKKQLLQFLMTEFDARRDYTKIYHVLRAIEWGIQAWESVDSTLITRCWQKGFREVEEVKEGPENNSYWAESLELIQEIQGMARSLATSNQRIEPADIRSFIHSEDERIVDSEEDITDQIIAYYSLQDNQEASVEEVAKVSVSEAIAVLNTLKLYQEQRDQLANQDLTAQLRKELRILQAEKTNLKKQSNLTGWLG</sequence>
<dbReference type="AlphaFoldDB" id="A0A0C3G936"/>